<reference evidence="4 5" key="1">
    <citation type="submission" date="2018-03" db="EMBL/GenBank/DDBJ databases">
        <title>Genomic Encyclopedia of Archaeal and Bacterial Type Strains, Phase II (KMG-II): from individual species to whole genera.</title>
        <authorList>
            <person name="Goeker M."/>
        </authorList>
    </citation>
    <scope>NUCLEOTIDE SEQUENCE [LARGE SCALE GENOMIC DNA]</scope>
    <source>
        <strain evidence="4 5">DSM 45601</strain>
    </source>
</reference>
<evidence type="ECO:0000256" key="2">
    <source>
        <dbReference type="ARBA" id="ARBA00023002"/>
    </source>
</evidence>
<name>A0A2T0PTN4_9ACTN</name>
<feature type="region of interest" description="Disordered" evidence="3">
    <location>
        <begin position="209"/>
        <end position="231"/>
    </location>
</feature>
<dbReference type="SUPFAM" id="SSF51735">
    <property type="entry name" value="NAD(P)-binding Rossmann-fold domains"/>
    <property type="match status" value="1"/>
</dbReference>
<evidence type="ECO:0000313" key="4">
    <source>
        <dbReference type="EMBL" id="PRX92158.1"/>
    </source>
</evidence>
<evidence type="ECO:0000256" key="1">
    <source>
        <dbReference type="ARBA" id="ARBA00006484"/>
    </source>
</evidence>
<dbReference type="CDD" id="cd05233">
    <property type="entry name" value="SDR_c"/>
    <property type="match status" value="1"/>
</dbReference>
<comment type="caution">
    <text evidence="4">The sequence shown here is derived from an EMBL/GenBank/DDBJ whole genome shotgun (WGS) entry which is preliminary data.</text>
</comment>
<gene>
    <name evidence="4" type="ORF">CLV72_11147</name>
</gene>
<organism evidence="4 5">
    <name type="scientific">Allonocardiopsis opalescens</name>
    <dbReference type="NCBI Taxonomy" id="1144618"/>
    <lineage>
        <taxon>Bacteria</taxon>
        <taxon>Bacillati</taxon>
        <taxon>Actinomycetota</taxon>
        <taxon>Actinomycetes</taxon>
        <taxon>Streptosporangiales</taxon>
        <taxon>Allonocardiopsis</taxon>
    </lineage>
</organism>
<dbReference type="PRINTS" id="PR00081">
    <property type="entry name" value="GDHRDH"/>
</dbReference>
<keyword evidence="5" id="KW-1185">Reference proteome</keyword>
<keyword evidence="2" id="KW-0560">Oxidoreductase</keyword>
<dbReference type="Gene3D" id="3.40.50.720">
    <property type="entry name" value="NAD(P)-binding Rossmann-like Domain"/>
    <property type="match status" value="1"/>
</dbReference>
<dbReference type="Proteomes" id="UP000237846">
    <property type="component" value="Unassembled WGS sequence"/>
</dbReference>
<dbReference type="PANTHER" id="PTHR44196">
    <property type="entry name" value="DEHYDROGENASE/REDUCTASE SDR FAMILY MEMBER 7B"/>
    <property type="match status" value="1"/>
</dbReference>
<dbReference type="InterPro" id="IPR002347">
    <property type="entry name" value="SDR_fam"/>
</dbReference>
<protein>
    <submittedName>
        <fullName evidence="4">Short-subunit dehydrogenase</fullName>
    </submittedName>
</protein>
<evidence type="ECO:0000313" key="5">
    <source>
        <dbReference type="Proteomes" id="UP000237846"/>
    </source>
</evidence>
<dbReference type="EMBL" id="PVZC01000011">
    <property type="protein sequence ID" value="PRX92158.1"/>
    <property type="molecule type" value="Genomic_DNA"/>
</dbReference>
<dbReference type="GO" id="GO:0016491">
    <property type="term" value="F:oxidoreductase activity"/>
    <property type="evidence" value="ECO:0007669"/>
    <property type="project" value="UniProtKB-KW"/>
</dbReference>
<dbReference type="PANTHER" id="PTHR44196:SF1">
    <property type="entry name" value="DEHYDROGENASE_REDUCTASE SDR FAMILY MEMBER 7B"/>
    <property type="match status" value="1"/>
</dbReference>
<proteinExistence type="inferred from homology"/>
<accession>A0A2T0PTN4</accession>
<dbReference type="Pfam" id="PF00106">
    <property type="entry name" value="adh_short"/>
    <property type="match status" value="1"/>
</dbReference>
<dbReference type="GO" id="GO:0016020">
    <property type="term" value="C:membrane"/>
    <property type="evidence" value="ECO:0007669"/>
    <property type="project" value="TreeGrafter"/>
</dbReference>
<dbReference type="RefSeq" id="WP_170141169.1">
    <property type="nucleotide sequence ID" value="NZ_PVZC01000011.1"/>
</dbReference>
<dbReference type="InterPro" id="IPR036291">
    <property type="entry name" value="NAD(P)-bd_dom_sf"/>
</dbReference>
<sequence length="299" mass="30354">MTPLHRQARAVLGTLGYGTHLRALRTAVRGRVALVTGASSGIGAATALRLAGAGATVLLAGRSTERLTAVRDSAVRAGGAARVHPADIADPASVAHLVEQVLAEHGRVDIVVNDASRSLRRAGAPGPSPVERFADHTRAAHVNYLGPVRLLLGLLPAMRARGGGHIVTIGTARAGGPADGWAAYAASRAAFETWLRTAVPGGPDDGVTATSVNFSPVREPADGRPYTADTGIDPEAAADAVCRALTRYPGPDTPWTTRLGGALSAAVLPPDGAVLTPLSGTGRRPAAGRGGPPGYTSSR</sequence>
<evidence type="ECO:0000256" key="3">
    <source>
        <dbReference type="SAM" id="MobiDB-lite"/>
    </source>
</evidence>
<feature type="region of interest" description="Disordered" evidence="3">
    <location>
        <begin position="270"/>
        <end position="299"/>
    </location>
</feature>
<comment type="similarity">
    <text evidence="1">Belongs to the short-chain dehydrogenases/reductases (SDR) family.</text>
</comment>
<dbReference type="AlphaFoldDB" id="A0A2T0PTN4"/>